<dbReference type="InterPro" id="IPR011010">
    <property type="entry name" value="DNA_brk_join_enz"/>
</dbReference>
<keyword evidence="2" id="KW-0175">Coiled coil</keyword>
<dbReference type="PANTHER" id="PTHR34605">
    <property type="entry name" value="PHAGE_INTEGRASE DOMAIN-CONTAINING PROTEIN"/>
    <property type="match status" value="1"/>
</dbReference>
<keyword evidence="5" id="KW-1185">Reference proteome</keyword>
<dbReference type="Proteomes" id="UP001159427">
    <property type="component" value="Unassembled WGS sequence"/>
</dbReference>
<organism evidence="4 5">
    <name type="scientific">Porites evermanni</name>
    <dbReference type="NCBI Taxonomy" id="104178"/>
    <lineage>
        <taxon>Eukaryota</taxon>
        <taxon>Metazoa</taxon>
        <taxon>Cnidaria</taxon>
        <taxon>Anthozoa</taxon>
        <taxon>Hexacorallia</taxon>
        <taxon>Scleractinia</taxon>
        <taxon>Fungiina</taxon>
        <taxon>Poritidae</taxon>
        <taxon>Porites</taxon>
    </lineage>
</organism>
<protein>
    <recommendedName>
        <fullName evidence="6">Tyr recombinase domain-containing protein</fullName>
    </recommendedName>
</protein>
<comment type="caution">
    <text evidence="4">The sequence shown here is derived from an EMBL/GenBank/DDBJ whole genome shotgun (WGS) entry which is preliminary data.</text>
</comment>
<dbReference type="InterPro" id="IPR013762">
    <property type="entry name" value="Integrase-like_cat_sf"/>
</dbReference>
<feature type="region of interest" description="Disordered" evidence="3">
    <location>
        <begin position="256"/>
        <end position="279"/>
    </location>
</feature>
<accession>A0ABN8MGR8</accession>
<evidence type="ECO:0000256" key="2">
    <source>
        <dbReference type="SAM" id="Coils"/>
    </source>
</evidence>
<evidence type="ECO:0000313" key="5">
    <source>
        <dbReference type="Proteomes" id="UP001159427"/>
    </source>
</evidence>
<evidence type="ECO:0008006" key="6">
    <source>
        <dbReference type="Google" id="ProtNLM"/>
    </source>
</evidence>
<proteinExistence type="predicted"/>
<evidence type="ECO:0000256" key="1">
    <source>
        <dbReference type="ARBA" id="ARBA00023172"/>
    </source>
</evidence>
<evidence type="ECO:0000313" key="4">
    <source>
        <dbReference type="EMBL" id="CAH3027092.1"/>
    </source>
</evidence>
<feature type="coiled-coil region" evidence="2">
    <location>
        <begin position="68"/>
        <end position="95"/>
    </location>
</feature>
<dbReference type="InterPro" id="IPR052925">
    <property type="entry name" value="Phage_Integrase-like_Recomb"/>
</dbReference>
<gene>
    <name evidence="4" type="ORF">PEVE_00030708</name>
</gene>
<sequence length="559" mass="63029">MAACKPERSVKQPLNPDFVCDFPTMVFPTDFDPNATPSAAAQSAAQVPATTPALTGAVAKKKSTKSANIQDQLELERLKQQKPQLELKLLSQKEKLGAEALQTTQVKMSADARGQLMHDQSQEKILASLMNELTPPSREEQIQLANPTFPVLQQLKASAKGHTVFSAKGTLDYDKIDISEFVFAFLEFVQQQQQSQHQHLLQFLQLLMEKAMNYSWPSVRNFNLSINQALAQGRLTWGQMDVIQARSNTFFSHADLRSSQNTGSKFSGPRQQRDPPRREQKDMYSELSHWLELEQATKHQLQVLIGKLSYVCSCVRPGQAFMSCLLNELRSCDSRRRTIPVSYELKLDLQWHIFLQACLRELWLTLAVNNIMLKAVHIPGHENTLADCLKFLVHYLGLLKKSALSEGTMRTRRTQLRAYFLFCKTYDLPAFPPFSMLCPVSALKRHLRYVPADTEAPLFTIHTSTGFKPVTGYHFAKFLKSCIVSLGLDPTQYSPHSFRRGGATFAFHAGASPLFIKFLGDWSSDAYMVYLVLNTTQKLNVAKTLAQHIPTTHDSVTTT</sequence>
<reference evidence="4 5" key="1">
    <citation type="submission" date="2022-05" db="EMBL/GenBank/DDBJ databases">
        <authorList>
            <consortium name="Genoscope - CEA"/>
            <person name="William W."/>
        </authorList>
    </citation>
    <scope>NUCLEOTIDE SEQUENCE [LARGE SCALE GENOMIC DNA]</scope>
</reference>
<dbReference type="EMBL" id="CALNXI010000436">
    <property type="protein sequence ID" value="CAH3027092.1"/>
    <property type="molecule type" value="Genomic_DNA"/>
</dbReference>
<keyword evidence="1" id="KW-0233">DNA recombination</keyword>
<name>A0ABN8MGR8_9CNID</name>
<dbReference type="PANTHER" id="PTHR34605:SF3">
    <property type="entry name" value="P CELL-TYPE AGGLUTINATION PROTEIN MAP4-LIKE-RELATED"/>
    <property type="match status" value="1"/>
</dbReference>
<feature type="compositionally biased region" description="Polar residues" evidence="3">
    <location>
        <begin position="256"/>
        <end position="265"/>
    </location>
</feature>
<dbReference type="Gene3D" id="1.10.443.10">
    <property type="entry name" value="Intergrase catalytic core"/>
    <property type="match status" value="1"/>
</dbReference>
<evidence type="ECO:0000256" key="3">
    <source>
        <dbReference type="SAM" id="MobiDB-lite"/>
    </source>
</evidence>
<dbReference type="SUPFAM" id="SSF56349">
    <property type="entry name" value="DNA breaking-rejoining enzymes"/>
    <property type="match status" value="1"/>
</dbReference>